<protein>
    <submittedName>
        <fullName evidence="12">Transforming growth factor beta receptor type 3</fullName>
    </submittedName>
</protein>
<keyword evidence="13" id="KW-1185">Reference proteome</keyword>
<feature type="transmembrane region" description="Helical" evidence="10">
    <location>
        <begin position="810"/>
        <end position="831"/>
    </location>
</feature>
<reference evidence="12" key="1">
    <citation type="submission" date="2020-07" db="EMBL/GenBank/DDBJ databases">
        <title>Multicomponent nature underlies the extraordinary mechanical properties of spider dragline silk.</title>
        <authorList>
            <person name="Kono N."/>
            <person name="Nakamura H."/>
            <person name="Mori M."/>
            <person name="Yoshida Y."/>
            <person name="Ohtoshi R."/>
            <person name="Malay A.D."/>
            <person name="Moran D.A.P."/>
            <person name="Tomita M."/>
            <person name="Numata K."/>
            <person name="Arakawa K."/>
        </authorList>
    </citation>
    <scope>NUCLEOTIDE SEQUENCE</scope>
</reference>
<keyword evidence="3 10" id="KW-0812">Transmembrane</keyword>
<name>A0A8X6K1E1_TRICU</name>
<evidence type="ECO:0000259" key="11">
    <source>
        <dbReference type="PROSITE" id="PS51034"/>
    </source>
</evidence>
<comment type="subcellular location">
    <subcellularLocation>
        <location evidence="1">Cell membrane</location>
        <topology evidence="1">Single-pass type I membrane protein</topology>
    </subcellularLocation>
</comment>
<dbReference type="SMART" id="SM00241">
    <property type="entry name" value="ZP"/>
    <property type="match status" value="1"/>
</dbReference>
<feature type="domain" description="ZP" evidence="11">
    <location>
        <begin position="407"/>
        <end position="696"/>
    </location>
</feature>
<dbReference type="PANTHER" id="PTHR14002:SF45">
    <property type="entry name" value="ZP DOMAIN-CONTAINING PROTEIN"/>
    <property type="match status" value="1"/>
</dbReference>
<evidence type="ECO:0000256" key="1">
    <source>
        <dbReference type="ARBA" id="ARBA00004251"/>
    </source>
</evidence>
<dbReference type="PROSITE" id="PS51034">
    <property type="entry name" value="ZP_2"/>
    <property type="match status" value="1"/>
</dbReference>
<sequence length="910" mass="101474">MCLSVQDNAEKLHEINCKVDELFSSAYVTPVVDQPTEVTGCHSCDTASGDQEIHVLSLLRASIHSFEARNEYVPSVSLDVRPRWKEKHPTSTVVILLSATPVMWQMNLHHMGNSTSFHVIVNKTSHVVPSIPVPVLRRKLPPMKRLPTWIKSHHGAVTSFSFIPVANEITLFVGIDTSDSAQGCNFSSQAQSVHVKASFVQLQPATGCSVKIPNDIRKKHNILYVIELNSNALNSDVLVHLKHPNSDFMLKNAAELNVTLVLKCHVPVEWIVQSSGIQGLLRIVAEHPVHVQTNPLILTTIVQEKSLSFVTSTLLASVHNTFGPIDTYMKSSKANRINIVVREKTKYIIEDVSNEDNPAQEKEEKSLAGSEVNFVLGKDKPIPENTSTKMFTEQSLNQLLMKQMTLKCSSDKISVTFPLQETMNIFSVAIESDRKLIFITLSDVNCKAKQNESHIILQTNWHGCGTRRVVNGGIQYYNQVQFITAKYGGDKDSVGEQKHLPTDDDDYISEDGSGSDDLSSTHLKCCGEERFVYPLPFHCTRSVNSETLNTSSENYELNLFTKKDFLQPLPPKKFPLNIVVHDHLFAEASIKADFRLCIVIDECWLSEEAKPTLALGRKSILIKQGCPTDLSVDILSKSHCGNLNPDVDHYKMRFSFQLSEEFINQQLYLHCRLASCAMRDSKQLNAKQCIISENFCLKQSLRPYLDSLRGKKFSLLVQGPIHVISKSRLGKEKDIQSLSSPESSSTPDSFAVDYSFDKLTGNAKKNPISQELVFVGLSTEAVVGIAFASFIIGAGLMATLWLIHMHTEAVVGIAFASFIIGAGLMATLWLIHMHTEPSRNSKESRKQSNNQFQSNNQSNFENAECADRSVPVSLKPMSVQQRHLKYSNIGKGRERVGMLFITSDSPHLTN</sequence>
<gene>
    <name evidence="12" type="primary">NCL1_09667</name>
    <name evidence="12" type="ORF">TNCT_70522</name>
</gene>
<evidence type="ECO:0000313" key="12">
    <source>
        <dbReference type="EMBL" id="GFR26361.1"/>
    </source>
</evidence>
<keyword evidence="7" id="KW-1015">Disulfide bond</keyword>
<keyword evidence="4" id="KW-0732">Signal</keyword>
<comment type="caution">
    <text evidence="12">The sequence shown here is derived from an EMBL/GenBank/DDBJ whole genome shotgun (WGS) entry which is preliminary data.</text>
</comment>
<keyword evidence="8" id="KW-0325">Glycoprotein</keyword>
<dbReference type="Proteomes" id="UP000887116">
    <property type="component" value="Unassembled WGS sequence"/>
</dbReference>
<evidence type="ECO:0000313" key="13">
    <source>
        <dbReference type="Proteomes" id="UP000887116"/>
    </source>
</evidence>
<evidence type="ECO:0000256" key="5">
    <source>
        <dbReference type="ARBA" id="ARBA00022989"/>
    </source>
</evidence>
<evidence type="ECO:0000256" key="6">
    <source>
        <dbReference type="ARBA" id="ARBA00023136"/>
    </source>
</evidence>
<feature type="compositionally biased region" description="Basic and acidic residues" evidence="9">
    <location>
        <begin position="493"/>
        <end position="502"/>
    </location>
</feature>
<evidence type="ECO:0000256" key="7">
    <source>
        <dbReference type="ARBA" id="ARBA00023157"/>
    </source>
</evidence>
<keyword evidence="6 10" id="KW-0472">Membrane</keyword>
<accession>A0A8X6K1E1</accession>
<organism evidence="12 13">
    <name type="scientific">Trichonephila clavata</name>
    <name type="common">Joro spider</name>
    <name type="synonym">Nephila clavata</name>
    <dbReference type="NCBI Taxonomy" id="2740835"/>
    <lineage>
        <taxon>Eukaryota</taxon>
        <taxon>Metazoa</taxon>
        <taxon>Ecdysozoa</taxon>
        <taxon>Arthropoda</taxon>
        <taxon>Chelicerata</taxon>
        <taxon>Arachnida</taxon>
        <taxon>Araneae</taxon>
        <taxon>Araneomorphae</taxon>
        <taxon>Entelegynae</taxon>
        <taxon>Araneoidea</taxon>
        <taxon>Nephilidae</taxon>
        <taxon>Trichonephila</taxon>
    </lineage>
</organism>
<dbReference type="InterPro" id="IPR001507">
    <property type="entry name" value="ZP_dom"/>
</dbReference>
<evidence type="ECO:0000256" key="10">
    <source>
        <dbReference type="SAM" id="Phobius"/>
    </source>
</evidence>
<keyword evidence="12" id="KW-0675">Receptor</keyword>
<feature type="region of interest" description="Disordered" evidence="9">
    <location>
        <begin position="839"/>
        <end position="860"/>
    </location>
</feature>
<feature type="transmembrane region" description="Helical" evidence="10">
    <location>
        <begin position="781"/>
        <end position="803"/>
    </location>
</feature>
<dbReference type="InterPro" id="IPR042235">
    <property type="entry name" value="ZP-C_dom"/>
</dbReference>
<evidence type="ECO:0000256" key="8">
    <source>
        <dbReference type="ARBA" id="ARBA00023180"/>
    </source>
</evidence>
<evidence type="ECO:0000256" key="4">
    <source>
        <dbReference type="ARBA" id="ARBA00022729"/>
    </source>
</evidence>
<proteinExistence type="predicted"/>
<evidence type="ECO:0000256" key="9">
    <source>
        <dbReference type="SAM" id="MobiDB-lite"/>
    </source>
</evidence>
<evidence type="ECO:0000256" key="3">
    <source>
        <dbReference type="ARBA" id="ARBA00022692"/>
    </source>
</evidence>
<feature type="compositionally biased region" description="Low complexity" evidence="9">
    <location>
        <begin position="847"/>
        <end position="860"/>
    </location>
</feature>
<dbReference type="InterPro" id="IPR058899">
    <property type="entry name" value="TGFBR3/Endoglin-like_N"/>
</dbReference>
<dbReference type="AlphaFoldDB" id="A0A8X6K1E1"/>
<dbReference type="PANTHER" id="PTHR14002">
    <property type="entry name" value="ENDOGLIN/TGF-BETA RECEPTOR TYPE III"/>
    <property type="match status" value="1"/>
</dbReference>
<dbReference type="Pfam" id="PF26060">
    <property type="entry name" value="TGFBR3_N"/>
    <property type="match status" value="1"/>
</dbReference>
<dbReference type="EMBL" id="BMAO01018833">
    <property type="protein sequence ID" value="GFR26361.1"/>
    <property type="molecule type" value="Genomic_DNA"/>
</dbReference>
<dbReference type="Pfam" id="PF00100">
    <property type="entry name" value="Zona_pellucida"/>
    <property type="match status" value="1"/>
</dbReference>
<dbReference type="Gene3D" id="2.60.40.4100">
    <property type="entry name" value="Zona pellucida, ZP-C domain"/>
    <property type="match status" value="1"/>
</dbReference>
<dbReference type="OrthoDB" id="6420824at2759"/>
<feature type="region of interest" description="Disordered" evidence="9">
    <location>
        <begin position="493"/>
        <end position="515"/>
    </location>
</feature>
<dbReference type="InterPro" id="IPR055355">
    <property type="entry name" value="ZP-C"/>
</dbReference>
<keyword evidence="2" id="KW-1003">Cell membrane</keyword>
<keyword evidence="5 10" id="KW-1133">Transmembrane helix</keyword>
<evidence type="ECO:0000256" key="2">
    <source>
        <dbReference type="ARBA" id="ARBA00022475"/>
    </source>
</evidence>